<accession>A0A5E4W8Z9</accession>
<organism evidence="2 3">
    <name type="scientific">Pandoraea pneumonica</name>
    <dbReference type="NCBI Taxonomy" id="2508299"/>
    <lineage>
        <taxon>Bacteria</taxon>
        <taxon>Pseudomonadati</taxon>
        <taxon>Pseudomonadota</taxon>
        <taxon>Betaproteobacteria</taxon>
        <taxon>Burkholderiales</taxon>
        <taxon>Burkholderiaceae</taxon>
        <taxon>Pandoraea</taxon>
    </lineage>
</organism>
<dbReference type="PANTHER" id="PTHR43798">
    <property type="entry name" value="MONOACYLGLYCEROL LIPASE"/>
    <property type="match status" value="1"/>
</dbReference>
<dbReference type="InterPro" id="IPR000639">
    <property type="entry name" value="Epox_hydrolase-like"/>
</dbReference>
<dbReference type="Pfam" id="PF00561">
    <property type="entry name" value="Abhydrolase_1"/>
    <property type="match status" value="1"/>
</dbReference>
<dbReference type="InterPro" id="IPR029058">
    <property type="entry name" value="AB_hydrolase_fold"/>
</dbReference>
<sequence>MMSYPSLPADIQAASHTVDVNGIETHYLDIGHGDPLILIHGGGAGADSWGNWRGCLEAYAKHFRVIAYDMPGFGRSAKPSPDVYEYTQQNRNRHLLGFIDALGLERVRIIGNSMGGATGLGLAIDHPERVERLILMGSAGLNIANPDPSYIKNLQGYDYTLEAMQRIMRAMVGSRHVVDPVIVQYRHEIMQNEDARQAIQQITRAKLTYEREQIASVKTPTLVVGGKEDKVAVLARTYGYLELLDNSWGFIVPHVGHWVMIEAPQEFAVMTLGFLTDPAFVAC</sequence>
<dbReference type="PRINTS" id="PR00111">
    <property type="entry name" value="ABHYDROLASE"/>
</dbReference>
<dbReference type="InterPro" id="IPR050266">
    <property type="entry name" value="AB_hydrolase_sf"/>
</dbReference>
<evidence type="ECO:0000313" key="2">
    <source>
        <dbReference type="EMBL" id="VVE20573.1"/>
    </source>
</evidence>
<evidence type="ECO:0000313" key="3">
    <source>
        <dbReference type="Proteomes" id="UP000366945"/>
    </source>
</evidence>
<name>A0A5E4W8Z9_9BURK</name>
<gene>
    <name evidence="2" type="ORF">PPN31114_03128</name>
</gene>
<proteinExistence type="predicted"/>
<dbReference type="PRINTS" id="PR00412">
    <property type="entry name" value="EPOXHYDRLASE"/>
</dbReference>
<dbReference type="OrthoDB" id="9799989at2"/>
<dbReference type="SUPFAM" id="SSF53474">
    <property type="entry name" value="alpha/beta-Hydrolases"/>
    <property type="match status" value="1"/>
</dbReference>
<evidence type="ECO:0000259" key="1">
    <source>
        <dbReference type="Pfam" id="PF00561"/>
    </source>
</evidence>
<dbReference type="EMBL" id="CABPSK010000002">
    <property type="protein sequence ID" value="VVE20573.1"/>
    <property type="molecule type" value="Genomic_DNA"/>
</dbReference>
<reference evidence="2 3" key="1">
    <citation type="submission" date="2019-08" db="EMBL/GenBank/DDBJ databases">
        <authorList>
            <person name="Peeters C."/>
        </authorList>
    </citation>
    <scope>NUCLEOTIDE SEQUENCE [LARGE SCALE GENOMIC DNA]</scope>
    <source>
        <strain evidence="2 3">LMG 31114</strain>
    </source>
</reference>
<dbReference type="Proteomes" id="UP000366945">
    <property type="component" value="Unassembled WGS sequence"/>
</dbReference>
<keyword evidence="2" id="KW-0378">Hydrolase</keyword>
<dbReference type="AlphaFoldDB" id="A0A5E4W8Z9"/>
<dbReference type="InterPro" id="IPR000073">
    <property type="entry name" value="AB_hydrolase_1"/>
</dbReference>
<keyword evidence="3" id="KW-1185">Reference proteome</keyword>
<feature type="domain" description="AB hydrolase-1" evidence="1">
    <location>
        <begin position="35"/>
        <end position="166"/>
    </location>
</feature>
<dbReference type="GO" id="GO:0016787">
    <property type="term" value="F:hydrolase activity"/>
    <property type="evidence" value="ECO:0007669"/>
    <property type="project" value="UniProtKB-KW"/>
</dbReference>
<dbReference type="Gene3D" id="3.40.50.1820">
    <property type="entry name" value="alpha/beta hydrolase"/>
    <property type="match status" value="1"/>
</dbReference>
<protein>
    <submittedName>
        <fullName evidence="2">Alpha/beta hydrolase</fullName>
    </submittedName>
</protein>